<dbReference type="EMBL" id="CAUYUJ010018692">
    <property type="protein sequence ID" value="CAK0885588.1"/>
    <property type="molecule type" value="Genomic_DNA"/>
</dbReference>
<organism evidence="1 3">
    <name type="scientific">Prorocentrum cordatum</name>
    <dbReference type="NCBI Taxonomy" id="2364126"/>
    <lineage>
        <taxon>Eukaryota</taxon>
        <taxon>Sar</taxon>
        <taxon>Alveolata</taxon>
        <taxon>Dinophyceae</taxon>
        <taxon>Prorocentrales</taxon>
        <taxon>Prorocentraceae</taxon>
        <taxon>Prorocentrum</taxon>
    </lineage>
</organism>
<feature type="non-terminal residue" evidence="1">
    <location>
        <position position="1"/>
    </location>
</feature>
<keyword evidence="3" id="KW-1185">Reference proteome</keyword>
<accession>A0ABN9SHE3</accession>
<reference evidence="1" key="1">
    <citation type="submission" date="2023-10" db="EMBL/GenBank/DDBJ databases">
        <authorList>
            <person name="Chen Y."/>
            <person name="Shah S."/>
            <person name="Dougan E. K."/>
            <person name="Thang M."/>
            <person name="Chan C."/>
        </authorList>
    </citation>
    <scope>NUCLEOTIDE SEQUENCE [LARGE SCALE GENOMIC DNA]</scope>
</reference>
<dbReference type="EMBL" id="CAUYUJ010011113">
    <property type="protein sequence ID" value="CAK0831095.1"/>
    <property type="molecule type" value="Genomic_DNA"/>
</dbReference>
<evidence type="ECO:0000313" key="2">
    <source>
        <dbReference type="EMBL" id="CAK0885588.1"/>
    </source>
</evidence>
<protein>
    <submittedName>
        <fullName evidence="1">Uncharacterized protein</fullName>
    </submittedName>
</protein>
<name>A0ABN9SHE3_9DINO</name>
<dbReference type="Proteomes" id="UP001189429">
    <property type="component" value="Unassembled WGS sequence"/>
</dbReference>
<proteinExistence type="predicted"/>
<comment type="caution">
    <text evidence="1">The sequence shown here is derived from an EMBL/GenBank/DDBJ whole genome shotgun (WGS) entry which is preliminary data.</text>
</comment>
<sequence length="74" mass="7463">DLAAIGGTVSGQLAPLGSDLQAVAKHVKDMDDKFESQLVTTAELDAKIGSIEAKILDTIKTPLAAAACSPPGST</sequence>
<feature type="non-terminal residue" evidence="1">
    <location>
        <position position="74"/>
    </location>
</feature>
<evidence type="ECO:0000313" key="3">
    <source>
        <dbReference type="Proteomes" id="UP001189429"/>
    </source>
</evidence>
<evidence type="ECO:0000313" key="1">
    <source>
        <dbReference type="EMBL" id="CAK0831095.1"/>
    </source>
</evidence>
<gene>
    <name evidence="1" type="ORF">PCOR1329_LOCUS29533</name>
    <name evidence="2" type="ORF">PCOR1329_LOCUS67169</name>
</gene>